<name>A0A922HTJ4_DERFA</name>
<proteinExistence type="predicted"/>
<keyword evidence="2" id="KW-1185">Reference proteome</keyword>
<dbReference type="EMBL" id="ASGP02000005">
    <property type="protein sequence ID" value="KAH9505962.1"/>
    <property type="molecule type" value="Genomic_DNA"/>
</dbReference>
<dbReference type="Proteomes" id="UP000790347">
    <property type="component" value="Unassembled WGS sequence"/>
</dbReference>
<evidence type="ECO:0000313" key="1">
    <source>
        <dbReference type="EMBL" id="KAH9505962.1"/>
    </source>
</evidence>
<protein>
    <submittedName>
        <fullName evidence="1">Unconventional myosin-Va, variant 2</fullName>
    </submittedName>
</protein>
<reference evidence="1" key="1">
    <citation type="submission" date="2013-05" db="EMBL/GenBank/DDBJ databases">
        <authorList>
            <person name="Yim A.K.Y."/>
            <person name="Chan T.F."/>
            <person name="Ji K.M."/>
            <person name="Liu X.Y."/>
            <person name="Zhou J.W."/>
            <person name="Li R.Q."/>
            <person name="Yang K.Y."/>
            <person name="Li J."/>
            <person name="Li M."/>
            <person name="Law P.T.W."/>
            <person name="Wu Y.L."/>
            <person name="Cai Z.L."/>
            <person name="Qin H."/>
            <person name="Bao Y."/>
            <person name="Leung R.K.K."/>
            <person name="Ng P.K.S."/>
            <person name="Zou J."/>
            <person name="Zhong X.J."/>
            <person name="Ran P.X."/>
            <person name="Zhong N.S."/>
            <person name="Liu Z.G."/>
            <person name="Tsui S.K.W."/>
        </authorList>
    </citation>
    <scope>NUCLEOTIDE SEQUENCE</scope>
    <source>
        <strain evidence="1">Derf</strain>
        <tissue evidence="1">Whole organism</tissue>
    </source>
</reference>
<feature type="non-terminal residue" evidence="1">
    <location>
        <position position="1"/>
    </location>
</feature>
<evidence type="ECO:0000313" key="2">
    <source>
        <dbReference type="Proteomes" id="UP000790347"/>
    </source>
</evidence>
<gene>
    <name evidence="1" type="primary">MYO5A_2</name>
    <name evidence="1" type="ORF">DERF_010724</name>
</gene>
<organism evidence="1 2">
    <name type="scientific">Dermatophagoides farinae</name>
    <name type="common">American house dust mite</name>
    <dbReference type="NCBI Taxonomy" id="6954"/>
    <lineage>
        <taxon>Eukaryota</taxon>
        <taxon>Metazoa</taxon>
        <taxon>Ecdysozoa</taxon>
        <taxon>Arthropoda</taxon>
        <taxon>Chelicerata</taxon>
        <taxon>Arachnida</taxon>
        <taxon>Acari</taxon>
        <taxon>Acariformes</taxon>
        <taxon>Sarcoptiformes</taxon>
        <taxon>Astigmata</taxon>
        <taxon>Psoroptidia</taxon>
        <taxon>Analgoidea</taxon>
        <taxon>Pyroglyphidae</taxon>
        <taxon>Dermatophagoidinae</taxon>
        <taxon>Dermatophagoides</taxon>
    </lineage>
</organism>
<reference evidence="1" key="2">
    <citation type="journal article" date="2022" name="Res Sq">
        <title>Comparative Genomics Reveals Insights into the Divergent Evolution of Astigmatic Mites and Household Pest Adaptations.</title>
        <authorList>
            <person name="Xiong Q."/>
            <person name="Wan A.T.-Y."/>
            <person name="Liu X.-Y."/>
            <person name="Fung C.S.-H."/>
            <person name="Xiao X."/>
            <person name="Malainual N."/>
            <person name="Hou J."/>
            <person name="Wang L."/>
            <person name="Wang M."/>
            <person name="Yang K."/>
            <person name="Cui Y."/>
            <person name="Leung E."/>
            <person name="Nong W."/>
            <person name="Shin S.-K."/>
            <person name="Au S."/>
            <person name="Jeong K.Y."/>
            <person name="Chew F.T."/>
            <person name="Hui J."/>
            <person name="Leung T.F."/>
            <person name="Tungtrongchitr A."/>
            <person name="Zhong N."/>
            <person name="Liu Z."/>
            <person name="Tsui S."/>
        </authorList>
    </citation>
    <scope>NUCLEOTIDE SEQUENCE</scope>
    <source>
        <strain evidence="1">Derf</strain>
        <tissue evidence="1">Whole organism</tissue>
    </source>
</reference>
<dbReference type="AlphaFoldDB" id="A0A922HTJ4"/>
<accession>A0A922HTJ4</accession>
<comment type="caution">
    <text evidence="1">The sequence shown here is derived from an EMBL/GenBank/DDBJ whole genome shotgun (WGS) entry which is preliminary data.</text>
</comment>
<sequence>KSTTTTTVATTTTWIHVCELCFDNHHNHNNIVDDGKKWMIRMFLYLCMGHCFRNGTSLYHYIIIMVATATTTCGVSSNSFHCIEPSNVQTFNSIRTLNSTTTTTKNIAIGGVKQFID</sequence>